<feature type="compositionally biased region" description="Basic and acidic residues" evidence="1">
    <location>
        <begin position="149"/>
        <end position="159"/>
    </location>
</feature>
<proteinExistence type="predicted"/>
<feature type="region of interest" description="Disordered" evidence="1">
    <location>
        <begin position="19"/>
        <end position="50"/>
    </location>
</feature>
<gene>
    <name evidence="2" type="ORF">BP5796_01026</name>
</gene>
<sequence length="187" mass="20709">MAQRPLLWRRTLEGLCKFRIKDQREPGPARERNPHPTAEAAPRLSSSAGSALNRGAYDCGKRRSFCTAFHTAGTESGKWRNGPTTSRSGEMRNGAVQARDVCRDMGDVGIIPHVDLPPAVGLSNPATVAMCPRRTIRPERSTSGPRGQTAEETRYWDDASRESKYWQETPCRRAAYVSHARSVELTG</sequence>
<protein>
    <submittedName>
        <fullName evidence="2">Uncharacterized protein</fullName>
    </submittedName>
</protein>
<comment type="caution">
    <text evidence="2">The sequence shown here is derived from an EMBL/GenBank/DDBJ whole genome shotgun (WGS) entry which is preliminary data.</text>
</comment>
<organism evidence="2 3">
    <name type="scientific">Coleophoma crateriformis</name>
    <dbReference type="NCBI Taxonomy" id="565419"/>
    <lineage>
        <taxon>Eukaryota</taxon>
        <taxon>Fungi</taxon>
        <taxon>Dikarya</taxon>
        <taxon>Ascomycota</taxon>
        <taxon>Pezizomycotina</taxon>
        <taxon>Leotiomycetes</taxon>
        <taxon>Helotiales</taxon>
        <taxon>Dermateaceae</taxon>
        <taxon>Coleophoma</taxon>
    </lineage>
</organism>
<name>A0A3D8T9N0_9HELO</name>
<dbReference type="Proteomes" id="UP000256328">
    <property type="component" value="Unassembled WGS sequence"/>
</dbReference>
<accession>A0A3D8T9N0</accession>
<keyword evidence="3" id="KW-1185">Reference proteome</keyword>
<feature type="region of interest" description="Disordered" evidence="1">
    <location>
        <begin position="136"/>
        <end position="159"/>
    </location>
</feature>
<dbReference type="AlphaFoldDB" id="A0A3D8T9N0"/>
<evidence type="ECO:0000313" key="3">
    <source>
        <dbReference type="Proteomes" id="UP000256328"/>
    </source>
</evidence>
<reference evidence="2 3" key="1">
    <citation type="journal article" date="2018" name="IMA Fungus">
        <title>IMA Genome-F 9: Draft genome sequence of Annulohypoxylon stygium, Aspergillus mulundensis, Berkeleyomyces basicola (syn. Thielaviopsis basicola), Ceratocystis smalleyi, two Cercospora beticola strains, Coleophoma cylindrospora, Fusarium fracticaudum, Phialophora cf. hyalina, and Morchella septimelata.</title>
        <authorList>
            <person name="Wingfield B.D."/>
            <person name="Bills G.F."/>
            <person name="Dong Y."/>
            <person name="Huang W."/>
            <person name="Nel W.J."/>
            <person name="Swalarsk-Parry B.S."/>
            <person name="Vaghefi N."/>
            <person name="Wilken P.M."/>
            <person name="An Z."/>
            <person name="de Beer Z.W."/>
            <person name="De Vos L."/>
            <person name="Chen L."/>
            <person name="Duong T.A."/>
            <person name="Gao Y."/>
            <person name="Hammerbacher A."/>
            <person name="Kikkert J.R."/>
            <person name="Li Y."/>
            <person name="Li H."/>
            <person name="Li K."/>
            <person name="Li Q."/>
            <person name="Liu X."/>
            <person name="Ma X."/>
            <person name="Naidoo K."/>
            <person name="Pethybridge S.J."/>
            <person name="Sun J."/>
            <person name="Steenkamp E.T."/>
            <person name="van der Nest M.A."/>
            <person name="van Wyk S."/>
            <person name="Wingfield M.J."/>
            <person name="Xiong C."/>
            <person name="Yue Q."/>
            <person name="Zhang X."/>
        </authorList>
    </citation>
    <scope>NUCLEOTIDE SEQUENCE [LARGE SCALE GENOMIC DNA]</scope>
    <source>
        <strain evidence="2 3">BP5796</strain>
    </source>
</reference>
<evidence type="ECO:0000313" key="2">
    <source>
        <dbReference type="EMBL" id="RDW95263.1"/>
    </source>
</evidence>
<evidence type="ECO:0000256" key="1">
    <source>
        <dbReference type="SAM" id="MobiDB-lite"/>
    </source>
</evidence>
<feature type="compositionally biased region" description="Basic and acidic residues" evidence="1">
    <location>
        <begin position="19"/>
        <end position="34"/>
    </location>
</feature>
<dbReference type="EMBL" id="PDLN01000001">
    <property type="protein sequence ID" value="RDW95263.1"/>
    <property type="molecule type" value="Genomic_DNA"/>
</dbReference>